<dbReference type="EC" id="2.7.7.27" evidence="4 11"/>
<protein>
    <recommendedName>
        <fullName evidence="4 11">Glucose-1-phosphate adenylyltransferase</fullName>
        <ecNumber evidence="4 11">2.7.7.27</ecNumber>
    </recommendedName>
    <alternativeName>
        <fullName evidence="11">ADP-glucose pyrophosphorylase</fullName>
    </alternativeName>
</protein>
<comment type="subunit">
    <text evidence="11">Heterotetramer.</text>
</comment>
<evidence type="ECO:0000256" key="9">
    <source>
        <dbReference type="ARBA" id="ARBA00022840"/>
    </source>
</evidence>
<name>A0A5B8MRV3_9CHLO</name>
<dbReference type="CDD" id="cd04651">
    <property type="entry name" value="LbH_G1P_AT_C"/>
    <property type="match status" value="1"/>
</dbReference>
<feature type="domain" description="Nucleotidyl transferase" evidence="13">
    <location>
        <begin position="97"/>
        <end position="375"/>
    </location>
</feature>
<comment type="pathway">
    <text evidence="2 11">Glycan biosynthesis; starch biosynthesis.</text>
</comment>
<dbReference type="UniPathway" id="UPA00152"/>
<evidence type="ECO:0000256" key="8">
    <source>
        <dbReference type="ARBA" id="ARBA00022741"/>
    </source>
</evidence>
<evidence type="ECO:0000256" key="2">
    <source>
        <dbReference type="ARBA" id="ARBA00004727"/>
    </source>
</evidence>
<dbReference type="GO" id="GO:0019252">
    <property type="term" value="P:starch biosynthetic process"/>
    <property type="evidence" value="ECO:0007669"/>
    <property type="project" value="UniProtKB-UniPathway"/>
</dbReference>
<dbReference type="InterPro" id="IPR005836">
    <property type="entry name" value="ADP_Glu_pyroP_CS"/>
</dbReference>
<dbReference type="GO" id="GO:0005978">
    <property type="term" value="P:glycogen biosynthetic process"/>
    <property type="evidence" value="ECO:0007669"/>
    <property type="project" value="InterPro"/>
</dbReference>
<dbReference type="Gene3D" id="3.90.550.10">
    <property type="entry name" value="Spore Coat Polysaccharide Biosynthesis Protein SpsA, Chain A"/>
    <property type="match status" value="1"/>
</dbReference>
<comment type="catalytic activity">
    <reaction evidence="1 11">
        <text>alpha-D-glucose 1-phosphate + ATP + H(+) = ADP-alpha-D-glucose + diphosphate</text>
        <dbReference type="Rhea" id="RHEA:12120"/>
        <dbReference type="ChEBI" id="CHEBI:15378"/>
        <dbReference type="ChEBI" id="CHEBI:30616"/>
        <dbReference type="ChEBI" id="CHEBI:33019"/>
        <dbReference type="ChEBI" id="CHEBI:57498"/>
        <dbReference type="ChEBI" id="CHEBI:58601"/>
        <dbReference type="EC" id="2.7.7.27"/>
    </reaction>
</comment>
<sequence>MVVATSRLTPMGVRGTGVAGGRARSVAGPKASKQSKAVARNAREAAFFGSEVACASRASPRLGSRAGRRPMLKPVAVIERPTVDPESLKASTRSVLAIILGGGAGTRLYPLTKQRAKPAVPIGGAYRLIDVPMSNCINSGISKIYILTQFNSTSLNRHLTRAYNFGNGIRFGGDGFVEILAATQTPTPGGKDWFQGTADAVRRYAWLLESVKIRQVEDIVILSGDHLYRMDYMKFVQRHRETNADITVAAIPCDEKRASDFGLMKIDKTGRINDFAEKPKGAALEEMKVDTTILGLTPGEASEKPYIASMGIYVFKKEVLIDLLNEKMPTANDFGSEIIPEAAEDMRVQAYLFNDYWEDIGTMKSFFEANLALAQHPPRFEFYDALNPIFTSPRFLPPAKVYNCQVSDAIISHGACLEDCEVDNAIIGLRSRVGKGVKIQDAMLMGADYYESEDLRSKLLAEGKVPIGIGDGSLIQNTIVDKNARVGKNCVLVNKAGVEEANLEEDGLYIRSGIVTVLHDATIPDGFTI</sequence>
<dbReference type="SUPFAM" id="SSF51161">
    <property type="entry name" value="Trimeric LpxA-like enzymes"/>
    <property type="match status" value="1"/>
</dbReference>
<dbReference type="PANTHER" id="PTHR43523:SF12">
    <property type="entry name" value="GLUCOSE-1-PHOSPHATE ADENYLYLTRANSFERASE LARGE SUBUNIT 1, CHLOROPLASTIC-RELATED"/>
    <property type="match status" value="1"/>
</dbReference>
<keyword evidence="10 11" id="KW-0750">Starch biosynthesis</keyword>
<dbReference type="NCBIfam" id="TIGR02091">
    <property type="entry name" value="glgC"/>
    <property type="match status" value="1"/>
</dbReference>
<dbReference type="PROSITE" id="PS00809">
    <property type="entry name" value="ADP_GLC_PYROPHOSPH_2"/>
    <property type="match status" value="1"/>
</dbReference>
<dbReference type="CDD" id="cd02508">
    <property type="entry name" value="ADP_Glucose_PP"/>
    <property type="match status" value="1"/>
</dbReference>
<evidence type="ECO:0000256" key="5">
    <source>
        <dbReference type="ARBA" id="ARBA00022533"/>
    </source>
</evidence>
<dbReference type="InterPro" id="IPR029044">
    <property type="entry name" value="Nucleotide-diphossugar_trans"/>
</dbReference>
<evidence type="ECO:0000256" key="11">
    <source>
        <dbReference type="RuleBase" id="RU362093"/>
    </source>
</evidence>
<dbReference type="GO" id="GO:0005524">
    <property type="term" value="F:ATP binding"/>
    <property type="evidence" value="ECO:0007669"/>
    <property type="project" value="UniProtKB-KW"/>
</dbReference>
<comment type="similarity">
    <text evidence="3 11">Belongs to the bacterial/plant glucose-1-phosphate adenylyltransferase family.</text>
</comment>
<dbReference type="FunFam" id="3.90.550.10:FF:000030">
    <property type="entry name" value="Glucose-1-phosphate adenylyltransferase"/>
    <property type="match status" value="1"/>
</dbReference>
<keyword evidence="7 11" id="KW-0548">Nucleotidyltransferase</keyword>
<comment type="function">
    <text evidence="11">This protein plays a role in synthesis of starch. It catalyzes the synthesis of the activated glycosyl donor, ADP-glucose from Glc-1-P and ATP.</text>
</comment>
<dbReference type="EMBL" id="CP031039">
    <property type="protein sequence ID" value="QDZ22002.1"/>
    <property type="molecule type" value="Genomic_DNA"/>
</dbReference>
<keyword evidence="9 11" id="KW-0067">ATP-binding</keyword>
<dbReference type="GO" id="GO:0009507">
    <property type="term" value="C:chloroplast"/>
    <property type="evidence" value="ECO:0007669"/>
    <property type="project" value="UniProtKB-SubCell"/>
</dbReference>
<dbReference type="InterPro" id="IPR011831">
    <property type="entry name" value="ADP-Glc_PPase"/>
</dbReference>
<evidence type="ECO:0000259" key="13">
    <source>
        <dbReference type="Pfam" id="PF00483"/>
    </source>
</evidence>
<comment type="subcellular location">
    <subcellularLocation>
        <location evidence="11">Plastid</location>
        <location evidence="11">Chloroplast</location>
    </subcellularLocation>
</comment>
<dbReference type="PANTHER" id="PTHR43523">
    <property type="entry name" value="GLUCOSE-1-PHOSPHATE ADENYLYLTRANSFERASE-RELATED"/>
    <property type="match status" value="1"/>
</dbReference>
<evidence type="ECO:0000313" key="14">
    <source>
        <dbReference type="EMBL" id="QDZ22002.1"/>
    </source>
</evidence>
<evidence type="ECO:0000313" key="15">
    <source>
        <dbReference type="Proteomes" id="UP000316726"/>
    </source>
</evidence>
<keyword evidence="11" id="KW-0934">Plastid</keyword>
<dbReference type="STRING" id="1764295.A0A5B8MRV3"/>
<evidence type="ECO:0000256" key="4">
    <source>
        <dbReference type="ARBA" id="ARBA00012460"/>
    </source>
</evidence>
<dbReference type="Pfam" id="PF25247">
    <property type="entry name" value="LbH_GLGC"/>
    <property type="match status" value="1"/>
</dbReference>
<dbReference type="SUPFAM" id="SSF53448">
    <property type="entry name" value="Nucleotide-diphospho-sugar transferases"/>
    <property type="match status" value="1"/>
</dbReference>
<keyword evidence="6 11" id="KW-0808">Transferase</keyword>
<gene>
    <name evidence="14" type="ORF">A3770_06p45200</name>
</gene>
<dbReference type="GO" id="GO:0008878">
    <property type="term" value="F:glucose-1-phosphate adenylyltransferase activity"/>
    <property type="evidence" value="ECO:0007669"/>
    <property type="project" value="UniProtKB-EC"/>
</dbReference>
<evidence type="ECO:0000256" key="1">
    <source>
        <dbReference type="ARBA" id="ARBA00000956"/>
    </source>
</evidence>
<dbReference type="Gene3D" id="2.160.10.10">
    <property type="entry name" value="Hexapeptide repeat proteins"/>
    <property type="match status" value="1"/>
</dbReference>
<evidence type="ECO:0000256" key="12">
    <source>
        <dbReference type="SAM" id="MobiDB-lite"/>
    </source>
</evidence>
<dbReference type="Pfam" id="PF00483">
    <property type="entry name" value="NTP_transferase"/>
    <property type="match status" value="1"/>
</dbReference>
<dbReference type="InterPro" id="IPR011004">
    <property type="entry name" value="Trimer_LpxA-like_sf"/>
</dbReference>
<keyword evidence="8 11" id="KW-0547">Nucleotide-binding</keyword>
<proteinExistence type="inferred from homology"/>
<dbReference type="PROSITE" id="PS00808">
    <property type="entry name" value="ADP_GLC_PYROPHOSPH_1"/>
    <property type="match status" value="1"/>
</dbReference>
<dbReference type="InterPro" id="IPR005835">
    <property type="entry name" value="NTP_transferase_dom"/>
</dbReference>
<dbReference type="Proteomes" id="UP000316726">
    <property type="component" value="Chromosome 6"/>
</dbReference>
<evidence type="ECO:0000256" key="3">
    <source>
        <dbReference type="ARBA" id="ARBA00010443"/>
    </source>
</evidence>
<evidence type="ECO:0000256" key="7">
    <source>
        <dbReference type="ARBA" id="ARBA00022695"/>
    </source>
</evidence>
<dbReference type="AlphaFoldDB" id="A0A5B8MRV3"/>
<keyword evidence="15" id="KW-1185">Reference proteome</keyword>
<evidence type="ECO:0000256" key="6">
    <source>
        <dbReference type="ARBA" id="ARBA00022679"/>
    </source>
</evidence>
<dbReference type="NCBIfam" id="NF002772">
    <property type="entry name" value="PRK02862.1"/>
    <property type="match status" value="1"/>
</dbReference>
<dbReference type="PROSITE" id="PS00810">
    <property type="entry name" value="ADP_GLC_PYROPHOSPH_3"/>
    <property type="match status" value="1"/>
</dbReference>
<feature type="region of interest" description="Disordered" evidence="12">
    <location>
        <begin position="13"/>
        <end position="35"/>
    </location>
</feature>
<organism evidence="14 15">
    <name type="scientific">Chloropicon primus</name>
    <dbReference type="NCBI Taxonomy" id="1764295"/>
    <lineage>
        <taxon>Eukaryota</taxon>
        <taxon>Viridiplantae</taxon>
        <taxon>Chlorophyta</taxon>
        <taxon>Chloropicophyceae</taxon>
        <taxon>Chloropicales</taxon>
        <taxon>Chloropicaceae</taxon>
        <taxon>Chloropicon</taxon>
    </lineage>
</organism>
<reference evidence="14 15" key="1">
    <citation type="submission" date="2018-07" db="EMBL/GenBank/DDBJ databases">
        <title>The complete nuclear genome of the prasinophyte Chloropicon primus (CCMP1205).</title>
        <authorList>
            <person name="Pombert J.-F."/>
            <person name="Otis C."/>
            <person name="Turmel M."/>
            <person name="Lemieux C."/>
        </authorList>
    </citation>
    <scope>NUCLEOTIDE SEQUENCE [LARGE SCALE GENOMIC DNA]</scope>
    <source>
        <strain evidence="14 15">CCMP1205</strain>
    </source>
</reference>
<accession>A0A5B8MRV3</accession>
<evidence type="ECO:0000256" key="10">
    <source>
        <dbReference type="ARBA" id="ARBA00022922"/>
    </source>
</evidence>
<keyword evidence="5" id="KW-0021">Allosteric enzyme</keyword>
<keyword evidence="11" id="KW-0150">Chloroplast</keyword>
<dbReference type="OrthoDB" id="1733332at2759"/>